<gene>
    <name evidence="2" type="ORF">Y882_00765</name>
</gene>
<dbReference type="AlphaFoldDB" id="A0A0G9H8W1"/>
<dbReference type="Proteomes" id="UP000035481">
    <property type="component" value="Unassembled WGS sequence"/>
</dbReference>
<name>A0A0G9H8W1_9GAMM</name>
<feature type="transmembrane region" description="Helical" evidence="1">
    <location>
        <begin position="85"/>
        <end position="105"/>
    </location>
</feature>
<keyword evidence="1" id="KW-0472">Membrane</keyword>
<organism evidence="2 3">
    <name type="scientific">Dyella japonica DSM 16301</name>
    <dbReference type="NCBI Taxonomy" id="1440762"/>
    <lineage>
        <taxon>Bacteria</taxon>
        <taxon>Pseudomonadati</taxon>
        <taxon>Pseudomonadota</taxon>
        <taxon>Gammaproteobacteria</taxon>
        <taxon>Lysobacterales</taxon>
        <taxon>Rhodanobacteraceae</taxon>
        <taxon>Dyella</taxon>
    </lineage>
</organism>
<evidence type="ECO:0000313" key="2">
    <source>
        <dbReference type="EMBL" id="KLD66230.1"/>
    </source>
</evidence>
<evidence type="ECO:0000313" key="3">
    <source>
        <dbReference type="Proteomes" id="UP000035481"/>
    </source>
</evidence>
<accession>A0A0G9H8W1</accession>
<keyword evidence="1" id="KW-0812">Transmembrane</keyword>
<proteinExistence type="predicted"/>
<reference evidence="2 3" key="1">
    <citation type="journal article" date="2015" name="Antonie Van Leeuwenhoek">
        <title>A phylogenomic and molecular marker based taxonomic framework for the order Xanthomonadales: proposal to transfer the families Algiphilaceae and Solimonadaceae to the order Nevskiales ord. nov. and to create a new family within the order Xanthomonadales, the family Rhodanobacteraceae fam. nov., containing the genus Rhodanobacter and its closest relatives.</title>
        <authorList>
            <person name="Naushad S."/>
            <person name="Adeolu M."/>
            <person name="Wong S."/>
            <person name="Sohail M."/>
            <person name="Schellhorn H.E."/>
            <person name="Gupta R.S."/>
        </authorList>
    </citation>
    <scope>NUCLEOTIDE SEQUENCE [LARGE SCALE GENOMIC DNA]</scope>
    <source>
        <strain evidence="2 3">DSM 16301</strain>
    </source>
</reference>
<protein>
    <submittedName>
        <fullName evidence="2">Uncharacterized protein</fullName>
    </submittedName>
</protein>
<evidence type="ECO:0000256" key="1">
    <source>
        <dbReference type="SAM" id="Phobius"/>
    </source>
</evidence>
<sequence length="111" mass="12005">MEGTMNLTAAVTLAFAAILSRWYLMLVAGRAWKGISKAHPEFAGALYTSSLDVAFYGIGPLNWKPLFRNPVPADIESTIKRLRRVVLTAGLIGVAALVYVPATFLHEAMVG</sequence>
<keyword evidence="1" id="KW-1133">Transmembrane helix</keyword>
<feature type="transmembrane region" description="Helical" evidence="1">
    <location>
        <begin position="6"/>
        <end position="24"/>
    </location>
</feature>
<dbReference type="STRING" id="1440762.Y882_00765"/>
<dbReference type="EMBL" id="JPLA01000001">
    <property type="protein sequence ID" value="KLD66230.1"/>
    <property type="molecule type" value="Genomic_DNA"/>
</dbReference>
<dbReference type="PATRIC" id="fig|1440762.4.peg.150"/>
<comment type="caution">
    <text evidence="2">The sequence shown here is derived from an EMBL/GenBank/DDBJ whole genome shotgun (WGS) entry which is preliminary data.</text>
</comment>